<keyword evidence="3" id="KW-1185">Reference proteome</keyword>
<feature type="compositionally biased region" description="Basic and acidic residues" evidence="1">
    <location>
        <begin position="82"/>
        <end position="93"/>
    </location>
</feature>
<comment type="caution">
    <text evidence="2">The sequence shown here is derived from an EMBL/GenBank/DDBJ whole genome shotgun (WGS) entry which is preliminary data.</text>
</comment>
<protein>
    <submittedName>
        <fullName evidence="2">Uncharacterized protein</fullName>
    </submittedName>
</protein>
<reference evidence="2 3" key="1">
    <citation type="submission" date="2016-12" db="EMBL/GenBank/DDBJ databases">
        <title>Genome Mining:The Detection of Biosynthetic Gene Clusters to Aid in the Expression of Curamycin A produced by Streptomyces sp. strain CZA14.</title>
        <authorList>
            <person name="Durrell K.A."/>
            <person name="Kirby B.M."/>
            <person name="Khan W."/>
            <person name="Mthethwa T."/>
            <person name="Le Roes-Hill M."/>
        </authorList>
    </citation>
    <scope>NUCLEOTIDE SEQUENCE [LARGE SCALE GENOMIC DNA]</scope>
    <source>
        <strain evidence="2 3">CZA14</strain>
    </source>
</reference>
<feature type="compositionally biased region" description="Basic and acidic residues" evidence="1">
    <location>
        <begin position="21"/>
        <end position="32"/>
    </location>
</feature>
<accession>A0ABX3YAF3</accession>
<evidence type="ECO:0000256" key="1">
    <source>
        <dbReference type="SAM" id="MobiDB-lite"/>
    </source>
</evidence>
<dbReference type="Proteomes" id="UP000194266">
    <property type="component" value="Unassembled WGS sequence"/>
</dbReference>
<evidence type="ECO:0000313" key="3">
    <source>
        <dbReference type="Proteomes" id="UP000194266"/>
    </source>
</evidence>
<name>A0ABX3YAF3_9ACTN</name>
<gene>
    <name evidence="2" type="ORF">OQI_31005</name>
</gene>
<proteinExistence type="predicted"/>
<dbReference type="EMBL" id="MRYD01000255">
    <property type="protein sequence ID" value="OSZ56784.1"/>
    <property type="molecule type" value="Genomic_DNA"/>
</dbReference>
<dbReference type="RefSeq" id="WP_086172543.1">
    <property type="nucleotide sequence ID" value="NZ_MRYD01000255.1"/>
</dbReference>
<sequence length="93" mass="10232">MDGPEIAAPDHRPAGRLFRGLSERAAREERMVRPLTTRLPPGGEQPVRDHHGDGRTAPARPHPHAPDRPPALSGPPTAAYDRLGDRLQRRLTT</sequence>
<feature type="region of interest" description="Disordered" evidence="1">
    <location>
        <begin position="1"/>
        <end position="93"/>
    </location>
</feature>
<organism evidence="2 3">
    <name type="scientific">Streptomyces pharetrae CZA14</name>
    <dbReference type="NCBI Taxonomy" id="1144883"/>
    <lineage>
        <taxon>Bacteria</taxon>
        <taxon>Bacillati</taxon>
        <taxon>Actinomycetota</taxon>
        <taxon>Actinomycetes</taxon>
        <taxon>Kitasatosporales</taxon>
        <taxon>Streptomycetaceae</taxon>
        <taxon>Streptomyces</taxon>
    </lineage>
</organism>
<evidence type="ECO:0000313" key="2">
    <source>
        <dbReference type="EMBL" id="OSZ56784.1"/>
    </source>
</evidence>